<dbReference type="InterPro" id="IPR025886">
    <property type="entry name" value="PP2-like"/>
</dbReference>
<dbReference type="AlphaFoldDB" id="A0A5P1F9I1"/>
<keyword evidence="3" id="KW-1185">Reference proteome</keyword>
<gene>
    <name evidence="2" type="ORF">A4U43_C03F10490</name>
</gene>
<dbReference type="Proteomes" id="UP000243459">
    <property type="component" value="Chromosome 3"/>
</dbReference>
<evidence type="ECO:0000256" key="1">
    <source>
        <dbReference type="SAM" id="MobiDB-lite"/>
    </source>
</evidence>
<accession>A0A5P1F9I1</accession>
<feature type="compositionally biased region" description="Basic and acidic residues" evidence="1">
    <location>
        <begin position="17"/>
        <end position="26"/>
    </location>
</feature>
<dbReference type="OrthoDB" id="533833at2759"/>
<dbReference type="GO" id="GO:0030246">
    <property type="term" value="F:carbohydrate binding"/>
    <property type="evidence" value="ECO:0007669"/>
    <property type="project" value="InterPro"/>
</dbReference>
<name>A0A5P1F9I1_ASPOF</name>
<protein>
    <submittedName>
        <fullName evidence="2">Uncharacterized protein</fullName>
    </submittedName>
</protein>
<dbReference type="OMA" id="EIYIHEY"/>
<organism evidence="2 3">
    <name type="scientific">Asparagus officinalis</name>
    <name type="common">Garden asparagus</name>
    <dbReference type="NCBI Taxonomy" id="4686"/>
    <lineage>
        <taxon>Eukaryota</taxon>
        <taxon>Viridiplantae</taxon>
        <taxon>Streptophyta</taxon>
        <taxon>Embryophyta</taxon>
        <taxon>Tracheophyta</taxon>
        <taxon>Spermatophyta</taxon>
        <taxon>Magnoliopsida</taxon>
        <taxon>Liliopsida</taxon>
        <taxon>Asparagales</taxon>
        <taxon>Asparagaceae</taxon>
        <taxon>Asparagoideae</taxon>
        <taxon>Asparagus</taxon>
    </lineage>
</organism>
<dbReference type="EMBL" id="CM007383">
    <property type="protein sequence ID" value="ONK74822.1"/>
    <property type="molecule type" value="Genomic_DNA"/>
</dbReference>
<dbReference type="InterPro" id="IPR052147">
    <property type="entry name" value="PP2-like/Lectin"/>
</dbReference>
<evidence type="ECO:0000313" key="3">
    <source>
        <dbReference type="Proteomes" id="UP000243459"/>
    </source>
</evidence>
<feature type="region of interest" description="Disordered" evidence="1">
    <location>
        <begin position="1"/>
        <end position="35"/>
    </location>
</feature>
<sequence>MGNKPSLEGTSAQVAEVSKEDTKKPTTESAPDVSKTYEELVGSNSRTIAEVSKAKEKPSKPVEEWKEPATIPKKIPHMYQAIIKQADDPSDGGLLDKIQSSGIFLNNKKQKYWVEKKSGCNCFMLFARGLLITWSENQNFWQWVSLKETGDEEIEIASLLNVCWLEVHGRFETSYLTPGIMYEVVFMVMMEPGYGWAKPVNLRLRLPNGYVKQSELCLIEIPKRQWTELKVGEFMAESNLAGEMEFSLYEYEGGHWKRGLTIKGAVIRPKK</sequence>
<reference evidence="3" key="1">
    <citation type="journal article" date="2017" name="Nat. Commun.">
        <title>The asparagus genome sheds light on the origin and evolution of a young Y chromosome.</title>
        <authorList>
            <person name="Harkess A."/>
            <person name="Zhou J."/>
            <person name="Xu C."/>
            <person name="Bowers J.E."/>
            <person name="Van der Hulst R."/>
            <person name="Ayyampalayam S."/>
            <person name="Mercati F."/>
            <person name="Riccardi P."/>
            <person name="McKain M.R."/>
            <person name="Kakrana A."/>
            <person name="Tang H."/>
            <person name="Ray J."/>
            <person name="Groenendijk J."/>
            <person name="Arikit S."/>
            <person name="Mathioni S.M."/>
            <person name="Nakano M."/>
            <person name="Shan H."/>
            <person name="Telgmann-Rauber A."/>
            <person name="Kanno A."/>
            <person name="Yue Z."/>
            <person name="Chen H."/>
            <person name="Li W."/>
            <person name="Chen Y."/>
            <person name="Xu X."/>
            <person name="Zhang Y."/>
            <person name="Luo S."/>
            <person name="Chen H."/>
            <person name="Gao J."/>
            <person name="Mao Z."/>
            <person name="Pires J.C."/>
            <person name="Luo M."/>
            <person name="Kudrna D."/>
            <person name="Wing R.A."/>
            <person name="Meyers B.C."/>
            <person name="Yi K."/>
            <person name="Kong H."/>
            <person name="Lavrijsen P."/>
            <person name="Sunseri F."/>
            <person name="Falavigna A."/>
            <person name="Ye Y."/>
            <person name="Leebens-Mack J.H."/>
            <person name="Chen G."/>
        </authorList>
    </citation>
    <scope>NUCLEOTIDE SEQUENCE [LARGE SCALE GENOMIC DNA]</scope>
    <source>
        <strain evidence="3">cv. DH0086</strain>
    </source>
</reference>
<dbReference type="Gramene" id="ONK74822">
    <property type="protein sequence ID" value="ONK74822"/>
    <property type="gene ID" value="A4U43_C03F10490"/>
</dbReference>
<evidence type="ECO:0000313" key="2">
    <source>
        <dbReference type="EMBL" id="ONK74822.1"/>
    </source>
</evidence>
<dbReference type="Pfam" id="PF14299">
    <property type="entry name" value="PP2"/>
    <property type="match status" value="1"/>
</dbReference>
<proteinExistence type="predicted"/>
<dbReference type="PANTHER" id="PTHR48478:SF1">
    <property type="entry name" value="LECTIN-LIKE"/>
    <property type="match status" value="1"/>
</dbReference>
<dbReference type="PANTHER" id="PTHR48478">
    <property type="entry name" value="LECTIN-LIKE"/>
    <property type="match status" value="1"/>
</dbReference>